<dbReference type="GO" id="GO:0034451">
    <property type="term" value="C:centriolar satellite"/>
    <property type="evidence" value="ECO:0007669"/>
    <property type="project" value="TreeGrafter"/>
</dbReference>
<dbReference type="OMA" id="CEGQINP"/>
<evidence type="ECO:0000256" key="1">
    <source>
        <dbReference type="SAM" id="Coils"/>
    </source>
</evidence>
<proteinExistence type="predicted"/>
<evidence type="ECO:0000256" key="2">
    <source>
        <dbReference type="SAM" id="MobiDB-lite"/>
    </source>
</evidence>
<feature type="region of interest" description="Disordered" evidence="2">
    <location>
        <begin position="1"/>
        <end position="25"/>
    </location>
</feature>
<dbReference type="InterPro" id="IPR024138">
    <property type="entry name" value="Pericentriolar_Pcm1"/>
</dbReference>
<keyword evidence="1" id="KW-0175">Coiled coil</keyword>
<dbReference type="PANTHER" id="PTHR14164">
    <property type="entry name" value="PERICENTRIOLAR MATERIAL 1-RELATED"/>
    <property type="match status" value="1"/>
</dbReference>
<dbReference type="GO" id="GO:0034454">
    <property type="term" value="P:microtubule anchoring at centrosome"/>
    <property type="evidence" value="ECO:0007669"/>
    <property type="project" value="InterPro"/>
</dbReference>
<feature type="compositionally biased region" description="Acidic residues" evidence="2">
    <location>
        <begin position="9"/>
        <end position="20"/>
    </location>
</feature>
<evidence type="ECO:0000313" key="4">
    <source>
        <dbReference type="Proteomes" id="UP000694388"/>
    </source>
</evidence>
<protein>
    <submittedName>
        <fullName evidence="3">Uncharacterized protein</fullName>
    </submittedName>
</protein>
<reference evidence="3" key="2">
    <citation type="submission" date="2025-09" db="UniProtKB">
        <authorList>
            <consortium name="Ensembl"/>
        </authorList>
    </citation>
    <scope>IDENTIFICATION</scope>
</reference>
<dbReference type="GO" id="GO:0071539">
    <property type="term" value="P:protein localization to centrosome"/>
    <property type="evidence" value="ECO:0007669"/>
    <property type="project" value="InterPro"/>
</dbReference>
<feature type="compositionally biased region" description="Polar residues" evidence="2">
    <location>
        <begin position="119"/>
        <end position="135"/>
    </location>
</feature>
<dbReference type="Ensembl" id="ENSEBUT00000006638.1">
    <property type="protein sequence ID" value="ENSEBUP00000006186.1"/>
    <property type="gene ID" value="ENSEBUG00000004114.1"/>
</dbReference>
<feature type="compositionally biased region" description="Low complexity" evidence="2">
    <location>
        <begin position="176"/>
        <end position="189"/>
    </location>
</feature>
<feature type="region of interest" description="Disordered" evidence="2">
    <location>
        <begin position="115"/>
        <end position="198"/>
    </location>
</feature>
<dbReference type="GO" id="GO:1905515">
    <property type="term" value="P:non-motile cilium assembly"/>
    <property type="evidence" value="ECO:0007669"/>
    <property type="project" value="TreeGrafter"/>
</dbReference>
<dbReference type="GO" id="GO:0036064">
    <property type="term" value="C:ciliary basal body"/>
    <property type="evidence" value="ECO:0007669"/>
    <property type="project" value="TreeGrafter"/>
</dbReference>
<accession>A0A8C4NMP9</accession>
<reference evidence="3" key="1">
    <citation type="submission" date="2025-08" db="UniProtKB">
        <authorList>
            <consortium name="Ensembl"/>
        </authorList>
    </citation>
    <scope>IDENTIFICATION</scope>
</reference>
<evidence type="ECO:0000313" key="3">
    <source>
        <dbReference type="Ensembl" id="ENSEBUP00000006186.1"/>
    </source>
</evidence>
<dbReference type="Proteomes" id="UP000694388">
    <property type="component" value="Unplaced"/>
</dbReference>
<feature type="coiled-coil region" evidence="1">
    <location>
        <begin position="281"/>
        <end position="314"/>
    </location>
</feature>
<organism evidence="3 4">
    <name type="scientific">Eptatretus burgeri</name>
    <name type="common">Inshore hagfish</name>
    <dbReference type="NCBI Taxonomy" id="7764"/>
    <lineage>
        <taxon>Eukaryota</taxon>
        <taxon>Metazoa</taxon>
        <taxon>Chordata</taxon>
        <taxon>Craniata</taxon>
        <taxon>Vertebrata</taxon>
        <taxon>Cyclostomata</taxon>
        <taxon>Myxini</taxon>
        <taxon>Myxiniformes</taxon>
        <taxon>Myxinidae</taxon>
        <taxon>Eptatretinae</taxon>
        <taxon>Eptatretus</taxon>
    </lineage>
</organism>
<dbReference type="AlphaFoldDB" id="A0A8C4NMP9"/>
<dbReference type="PANTHER" id="PTHR14164:SF12">
    <property type="entry name" value="PERICENTRIOLAR MATERIAL 1 PROTEIN"/>
    <property type="match status" value="1"/>
</dbReference>
<feature type="compositionally biased region" description="Polar residues" evidence="2">
    <location>
        <begin position="144"/>
        <end position="154"/>
    </location>
</feature>
<keyword evidence="4" id="KW-1185">Reference proteome</keyword>
<feature type="compositionally biased region" description="Basic and acidic residues" evidence="2">
    <location>
        <begin position="159"/>
        <end position="175"/>
    </location>
</feature>
<sequence length="402" mass="46328">MAAGGFDLSFDDDDQEDEELPSWIPAENFIEDRLNNWDWRSNAKYGNQLPEKNKKPGDGDSREERSKSSSSSDGECRRHTPHTMPRTKFTPQTPLSERIEMESLKQWINFSDYDERSVGSDSQGRTMAANNQRQPTESRKPFSFLQQQVGSRSGASGGDGKESQEDHALEVEHFRSSSAEPDPSSSPQPNHLHSSEMGRSLSSEISLLRKYISKAISIRDDLLEKKECSAKVTRLSRIIKLLKEEERMYMKFLQRMILAGPFGVDEAKGSDNKARWARPLQHNLREEMRNLQKERELLRKLLMQQEQLKALEDRQALLLSLQQTAEQSMVDMDDLVLTDANGCVSGRSLTSELHEELSEMMQKFNNKHSDAKVRFYFVICPTYAHNPFIYLFYFSRLLWTPF</sequence>
<dbReference type="GeneTree" id="ENSGT00390000006641"/>
<name>A0A8C4NMP9_EPTBU</name>
<feature type="region of interest" description="Disordered" evidence="2">
    <location>
        <begin position="43"/>
        <end position="100"/>
    </location>
</feature>
<feature type="compositionally biased region" description="Basic and acidic residues" evidence="2">
    <location>
        <begin position="51"/>
        <end position="67"/>
    </location>
</feature>